<dbReference type="EMBL" id="JAGZJA010000003">
    <property type="protein sequence ID" value="MBS5146794.1"/>
    <property type="molecule type" value="Genomic_DNA"/>
</dbReference>
<accession>A0A943BNB5</accession>
<sequence length="68" mass="7949">MRYTDDQLTEAKRQIDSTLHKLRETLKTLEGKENPSRYKSQITLARRRIEAFGIAVDLIEKELDSKAE</sequence>
<dbReference type="Proteomes" id="UP000738879">
    <property type="component" value="Unassembled WGS sequence"/>
</dbReference>
<reference evidence="1" key="1">
    <citation type="submission" date="2021-02" db="EMBL/GenBank/DDBJ databases">
        <title>Infant gut strain persistence is associated with maternal origin, phylogeny, and functional potential including surface adhesion and iron acquisition.</title>
        <authorList>
            <person name="Lou Y.C."/>
        </authorList>
    </citation>
    <scope>NUCLEOTIDE SEQUENCE</scope>
    <source>
        <strain evidence="1">L3_128_245G1_dasL3_128_245G1_concoct_49</strain>
    </source>
</reference>
<evidence type="ECO:0000313" key="2">
    <source>
        <dbReference type="Proteomes" id="UP000738879"/>
    </source>
</evidence>
<gene>
    <name evidence="1" type="ORF">KHY67_03725</name>
</gene>
<proteinExistence type="predicted"/>
<comment type="caution">
    <text evidence="1">The sequence shown here is derived from an EMBL/GenBank/DDBJ whole genome shotgun (WGS) entry which is preliminary data.</text>
</comment>
<evidence type="ECO:0008006" key="3">
    <source>
        <dbReference type="Google" id="ProtNLM"/>
    </source>
</evidence>
<dbReference type="AlphaFoldDB" id="A0A943BNB5"/>
<protein>
    <recommendedName>
        <fullName evidence="3">Endonuclease</fullName>
    </recommendedName>
</protein>
<organism evidence="1 2">
    <name type="scientific">Collinsella intestinalis</name>
    <dbReference type="NCBI Taxonomy" id="147207"/>
    <lineage>
        <taxon>Bacteria</taxon>
        <taxon>Bacillati</taxon>
        <taxon>Actinomycetota</taxon>
        <taxon>Coriobacteriia</taxon>
        <taxon>Coriobacteriales</taxon>
        <taxon>Coriobacteriaceae</taxon>
        <taxon>Collinsella</taxon>
    </lineage>
</organism>
<evidence type="ECO:0000313" key="1">
    <source>
        <dbReference type="EMBL" id="MBS5146794.1"/>
    </source>
</evidence>
<name>A0A943BNB5_9ACTN</name>